<gene>
    <name evidence="1" type="ORF">AAA081_06790</name>
</gene>
<comment type="caution">
    <text evidence="1">The sequence shown here is derived from an EMBL/GenBank/DDBJ whole genome shotgun (WGS) entry which is preliminary data.</text>
</comment>
<dbReference type="EMBL" id="JBBNPS010000019">
    <property type="protein sequence ID" value="MEQ3353996.1"/>
    <property type="molecule type" value="Genomic_DNA"/>
</dbReference>
<organism evidence="1 2">
    <name type="scientific">Aedoeadaptatus acetigenes</name>
    <dbReference type="NCBI Taxonomy" id="2981723"/>
    <lineage>
        <taxon>Bacteria</taxon>
        <taxon>Bacillati</taxon>
        <taxon>Bacillota</taxon>
        <taxon>Tissierellia</taxon>
        <taxon>Tissierellales</taxon>
        <taxon>Peptoniphilaceae</taxon>
        <taxon>Aedoeadaptatus</taxon>
    </lineage>
</organism>
<name>A0ABV1J941_9FIRM</name>
<accession>A0ABV1J941</accession>
<keyword evidence="2" id="KW-1185">Reference proteome</keyword>
<sequence>MIIEKVYLSVKGTKANIKLLYRGSAKFSILFWRKAPQISEQKLVMFSLQKGTHSCKNTHLQQLGFSVNLCPATKGSEGHPAFLCCRLPGNFSHFPTLVSRMKILGQRFGWPPEPNVLGFCRSNNLSLPLPDVGALVLCHKRQYLQHNIAEGKFPVNPYLSL</sequence>
<proteinExistence type="predicted"/>
<protein>
    <submittedName>
        <fullName evidence="1">Uncharacterized protein</fullName>
    </submittedName>
</protein>
<dbReference type="Proteomes" id="UP001481872">
    <property type="component" value="Unassembled WGS sequence"/>
</dbReference>
<dbReference type="RefSeq" id="WP_349054299.1">
    <property type="nucleotide sequence ID" value="NZ_JBBNPS010000019.1"/>
</dbReference>
<evidence type="ECO:0000313" key="2">
    <source>
        <dbReference type="Proteomes" id="UP001481872"/>
    </source>
</evidence>
<reference evidence="1 2" key="1">
    <citation type="submission" date="2024-04" db="EMBL/GenBank/DDBJ databases">
        <title>Human intestinal bacterial collection.</title>
        <authorList>
            <person name="Pauvert C."/>
            <person name="Hitch T.C.A."/>
            <person name="Clavel T."/>
        </authorList>
    </citation>
    <scope>NUCLEOTIDE SEQUENCE [LARGE SCALE GENOMIC DNA]</scope>
    <source>
        <strain evidence="1 2">CLA-SR-H026</strain>
    </source>
</reference>
<evidence type="ECO:0000313" key="1">
    <source>
        <dbReference type="EMBL" id="MEQ3353996.1"/>
    </source>
</evidence>